<dbReference type="PANTHER" id="PTHR43649">
    <property type="entry name" value="ARABINOSE-BINDING PROTEIN-RELATED"/>
    <property type="match status" value="1"/>
</dbReference>
<dbReference type="Pfam" id="PF13416">
    <property type="entry name" value="SBP_bac_8"/>
    <property type="match status" value="1"/>
</dbReference>
<keyword evidence="4" id="KW-0732">Signal</keyword>
<dbReference type="SUPFAM" id="SSF53850">
    <property type="entry name" value="Periplasmic binding protein-like II"/>
    <property type="match status" value="1"/>
</dbReference>
<proteinExistence type="inferred from homology"/>
<organism evidence="5 6">
    <name type="scientific">Kaistia dalseonensis</name>
    <dbReference type="NCBI Taxonomy" id="410840"/>
    <lineage>
        <taxon>Bacteria</taxon>
        <taxon>Pseudomonadati</taxon>
        <taxon>Pseudomonadota</taxon>
        <taxon>Alphaproteobacteria</taxon>
        <taxon>Hyphomicrobiales</taxon>
        <taxon>Kaistiaceae</taxon>
        <taxon>Kaistia</taxon>
    </lineage>
</organism>
<evidence type="ECO:0000313" key="6">
    <source>
        <dbReference type="Proteomes" id="UP001241603"/>
    </source>
</evidence>
<protein>
    <submittedName>
        <fullName evidence="5">Lactose/L-arabinose transport system substrate-binding protein</fullName>
    </submittedName>
</protein>
<dbReference type="Proteomes" id="UP001241603">
    <property type="component" value="Unassembled WGS sequence"/>
</dbReference>
<feature type="signal peptide" evidence="4">
    <location>
        <begin position="1"/>
        <end position="35"/>
    </location>
</feature>
<dbReference type="Gene3D" id="3.40.190.10">
    <property type="entry name" value="Periplasmic binding protein-like II"/>
    <property type="match status" value="1"/>
</dbReference>
<feature type="chain" id="PRO_5046077862" evidence="4">
    <location>
        <begin position="36"/>
        <end position="433"/>
    </location>
</feature>
<accession>A0ABU0H044</accession>
<name>A0ABU0H044_9HYPH</name>
<dbReference type="CDD" id="cd13585">
    <property type="entry name" value="PBP2_TMBP_like"/>
    <property type="match status" value="1"/>
</dbReference>
<reference evidence="5 6" key="1">
    <citation type="submission" date="2023-07" db="EMBL/GenBank/DDBJ databases">
        <title>Genomic Encyclopedia of Type Strains, Phase IV (KMG-IV): sequencing the most valuable type-strain genomes for metagenomic binning, comparative biology and taxonomic classification.</title>
        <authorList>
            <person name="Goeker M."/>
        </authorList>
    </citation>
    <scope>NUCLEOTIDE SEQUENCE [LARGE SCALE GENOMIC DNA]</scope>
    <source>
        <strain evidence="5 6">B6-8</strain>
    </source>
</reference>
<evidence type="ECO:0000256" key="3">
    <source>
        <dbReference type="ARBA" id="ARBA00022764"/>
    </source>
</evidence>
<gene>
    <name evidence="5" type="ORF">QO014_000048</name>
</gene>
<evidence type="ECO:0000313" key="5">
    <source>
        <dbReference type="EMBL" id="MDQ0435678.1"/>
    </source>
</evidence>
<comment type="caution">
    <text evidence="5">The sequence shown here is derived from an EMBL/GenBank/DDBJ whole genome shotgun (WGS) entry which is preliminary data.</text>
</comment>
<evidence type="ECO:0000256" key="2">
    <source>
        <dbReference type="ARBA" id="ARBA00008520"/>
    </source>
</evidence>
<dbReference type="InterPro" id="IPR006059">
    <property type="entry name" value="SBP"/>
</dbReference>
<evidence type="ECO:0000256" key="4">
    <source>
        <dbReference type="SAM" id="SignalP"/>
    </source>
</evidence>
<dbReference type="InterPro" id="IPR050490">
    <property type="entry name" value="Bact_solute-bd_prot1"/>
</dbReference>
<keyword evidence="6" id="KW-1185">Reference proteome</keyword>
<comment type="subcellular location">
    <subcellularLocation>
        <location evidence="1">Periplasm</location>
    </subcellularLocation>
</comment>
<comment type="similarity">
    <text evidence="2">Belongs to the bacterial solute-binding protein 1 family.</text>
</comment>
<dbReference type="PANTHER" id="PTHR43649:SF32">
    <property type="entry name" value="SUGAR BINDING SECRETED PROTEIN"/>
    <property type="match status" value="1"/>
</dbReference>
<sequence>MRKMNVLGFGARAGGRFAAALVGAALLASTAFVGAASASELTVWCWDPNFNIPAMSDAAARYTKTHPDTTFNVANITQDEINQKLQTQFLAGVSDGLPDIVLIQDDNVQRFLQSFPGSFVPLSDSIDMSKFAQYKVAAATHDGKSYSLPFDSGVAGLFYRSDYLEQAGYKPEDLQNISWNKLIEIGKDVLAKTGHQLVSMDYNGDDLVILMMQSTGQWYLKNGKEPNILDNPALKTALQTFQTMAKDGLIKPVSGWTDYTGSFTSGQVAAVPQGVWITGTIKSVPDQSGKWRVAPMPILEGVEGATHFTSNGGSSWYVLASSKHQDEAVDFLKTIWGADVDFYQGILVNQGAVGSLLAAREGAAYKASDPFFNNEPVWQNFSDWLAKVPTVDYGTYTPEARMAVRAQIPAIANGGNIDEALQAIDAQLRQQMQ</sequence>
<evidence type="ECO:0000256" key="1">
    <source>
        <dbReference type="ARBA" id="ARBA00004418"/>
    </source>
</evidence>
<dbReference type="EMBL" id="JAUSVO010000001">
    <property type="protein sequence ID" value="MDQ0435678.1"/>
    <property type="molecule type" value="Genomic_DNA"/>
</dbReference>
<keyword evidence="3" id="KW-0574">Periplasm</keyword>